<evidence type="ECO:0000256" key="1">
    <source>
        <dbReference type="SAM" id="MobiDB-lite"/>
    </source>
</evidence>
<evidence type="ECO:0000313" key="3">
    <source>
        <dbReference type="Proteomes" id="UP000224634"/>
    </source>
</evidence>
<dbReference type="Proteomes" id="UP000224634">
    <property type="component" value="Unassembled WGS sequence"/>
</dbReference>
<name>A0A2B7YQF9_POLH7</name>
<feature type="region of interest" description="Disordered" evidence="1">
    <location>
        <begin position="84"/>
        <end position="103"/>
    </location>
</feature>
<evidence type="ECO:0000313" key="2">
    <source>
        <dbReference type="EMBL" id="PGH23092.1"/>
    </source>
</evidence>
<dbReference type="EMBL" id="PDNA01000029">
    <property type="protein sequence ID" value="PGH23092.1"/>
    <property type="molecule type" value="Genomic_DNA"/>
</dbReference>
<organism evidence="2 3">
    <name type="scientific">Polytolypa hystricis (strain UAMH7299)</name>
    <dbReference type="NCBI Taxonomy" id="1447883"/>
    <lineage>
        <taxon>Eukaryota</taxon>
        <taxon>Fungi</taxon>
        <taxon>Dikarya</taxon>
        <taxon>Ascomycota</taxon>
        <taxon>Pezizomycotina</taxon>
        <taxon>Eurotiomycetes</taxon>
        <taxon>Eurotiomycetidae</taxon>
        <taxon>Onygenales</taxon>
        <taxon>Onygenales incertae sedis</taxon>
        <taxon>Polytolypa</taxon>
    </lineage>
</organism>
<dbReference type="OrthoDB" id="3171351at2759"/>
<keyword evidence="3" id="KW-1185">Reference proteome</keyword>
<feature type="region of interest" description="Disordered" evidence="1">
    <location>
        <begin position="42"/>
        <end position="72"/>
    </location>
</feature>
<protein>
    <submittedName>
        <fullName evidence="2">Uncharacterized protein</fullName>
    </submittedName>
</protein>
<dbReference type="AlphaFoldDB" id="A0A2B7YQF9"/>
<dbReference type="STRING" id="1447883.A0A2B7YQF9"/>
<proteinExistence type="predicted"/>
<comment type="caution">
    <text evidence="2">The sequence shown here is derived from an EMBL/GenBank/DDBJ whole genome shotgun (WGS) entry which is preliminary data.</text>
</comment>
<sequence length="248" mass="27687">MVFLQFGDADYLAGAGISLGSVLVLTSLRSNLLKSKRTVTEAGLNRPADDPSKRTRIAEGSGDTVKSEEDRKQLAENSNRAIALGEGSGPRERAAKAKGRHSQALPQRFKQGDLSQSTYRYMGRENFADLLDSFLGVLRRESNVLDLWIYGPVGYRISHLLTTITYCLTAQGRKVIYLPDCPLGEAVTFRYVQTAMFFTWANDPAKIERIISLRTLDDIEWFLGLINDKVIFVVAQFNTLDEDAKSQE</sequence>
<feature type="compositionally biased region" description="Basic and acidic residues" evidence="1">
    <location>
        <begin position="47"/>
        <end position="57"/>
    </location>
</feature>
<accession>A0A2B7YQF9</accession>
<reference evidence="2 3" key="1">
    <citation type="submission" date="2017-10" db="EMBL/GenBank/DDBJ databases">
        <title>Comparative genomics in systemic dimorphic fungi from Ajellomycetaceae.</title>
        <authorList>
            <person name="Munoz J.F."/>
            <person name="Mcewen J.G."/>
            <person name="Clay O.K."/>
            <person name="Cuomo C.A."/>
        </authorList>
    </citation>
    <scope>NUCLEOTIDE SEQUENCE [LARGE SCALE GENOMIC DNA]</scope>
    <source>
        <strain evidence="2 3">UAMH7299</strain>
    </source>
</reference>
<gene>
    <name evidence="2" type="ORF">AJ80_02866</name>
</gene>